<keyword evidence="2" id="KW-0238">DNA-binding</keyword>
<gene>
    <name evidence="8" type="ORF">V5N11_022019</name>
</gene>
<evidence type="ECO:0000259" key="7">
    <source>
        <dbReference type="PROSITE" id="PS51005"/>
    </source>
</evidence>
<dbReference type="SUPFAM" id="SSF101941">
    <property type="entry name" value="NAC domain"/>
    <property type="match status" value="1"/>
</dbReference>
<keyword evidence="1" id="KW-0805">Transcription regulation</keyword>
<dbReference type="AlphaFoldDB" id="A0ABD0ZCG0"/>
<dbReference type="InterPro" id="IPR036093">
    <property type="entry name" value="NAC_dom_sf"/>
</dbReference>
<evidence type="ECO:0000256" key="2">
    <source>
        <dbReference type="ARBA" id="ARBA00023125"/>
    </source>
</evidence>
<sequence length="421" mass="48903">MALPVGSRFRPTALGLVRSYLRNKVERKQSSFITTMDLYKDEPWLLHHVTNPLFDKNEWYYFVPRSKRGGQTPNRTVPGRGGSEGGFWKSTDQKKEILDGHKMLMGFKQSLTYYQKSQHVKDGLHTDWHMTEYTLPKGSQFQALVLCHIRLKKETKDKKLGFVNHVPQPLPQLQVAEIRETYNMVSSQLVQEEADFADELEEMMLQAEDGDDTQQQQQEEEIPILPPVQSNENNGGVMMTYQELRELKLKMFQGKDGDDTQQQLVHEEADFADELEALMLDRDDTQQQLVHEEADFADELEALMLEAKDRDDTQQQEEEIQILPPLQSNDNNGVMMTTRQELHEIEVKMLQVKDGDDTQQQQQQQEEEAIPILPPVQSDDNNGVMMAYPELHEFEAMLLQQLQQEEEIQILSLYLTIYDEE</sequence>
<evidence type="ECO:0000313" key="9">
    <source>
        <dbReference type="Proteomes" id="UP001558713"/>
    </source>
</evidence>
<proteinExistence type="predicted"/>
<organism evidence="8 9">
    <name type="scientific">Cardamine amara subsp. amara</name>
    <dbReference type="NCBI Taxonomy" id="228776"/>
    <lineage>
        <taxon>Eukaryota</taxon>
        <taxon>Viridiplantae</taxon>
        <taxon>Streptophyta</taxon>
        <taxon>Embryophyta</taxon>
        <taxon>Tracheophyta</taxon>
        <taxon>Spermatophyta</taxon>
        <taxon>Magnoliopsida</taxon>
        <taxon>eudicotyledons</taxon>
        <taxon>Gunneridae</taxon>
        <taxon>Pentapetalae</taxon>
        <taxon>rosids</taxon>
        <taxon>malvids</taxon>
        <taxon>Brassicales</taxon>
        <taxon>Brassicaceae</taxon>
        <taxon>Cardamineae</taxon>
        <taxon>Cardamine</taxon>
    </lineage>
</organism>
<dbReference type="GO" id="GO:0003677">
    <property type="term" value="F:DNA binding"/>
    <property type="evidence" value="ECO:0007669"/>
    <property type="project" value="UniProtKB-KW"/>
</dbReference>
<reference evidence="8 9" key="1">
    <citation type="submission" date="2024-04" db="EMBL/GenBank/DDBJ databases">
        <title>Genome assembly C_amara_ONT_v2.</title>
        <authorList>
            <person name="Yant L."/>
            <person name="Moore C."/>
            <person name="Slenker M."/>
        </authorList>
    </citation>
    <scope>NUCLEOTIDE SEQUENCE [LARGE SCALE GENOMIC DNA]</scope>
    <source>
        <tissue evidence="8">Leaf</tissue>
    </source>
</reference>
<evidence type="ECO:0000256" key="4">
    <source>
        <dbReference type="ARBA" id="ARBA00023242"/>
    </source>
</evidence>
<feature type="domain" description="NAC" evidence="7">
    <location>
        <begin position="3"/>
        <end position="152"/>
    </location>
</feature>
<keyword evidence="5" id="KW-0175">Coiled coil</keyword>
<dbReference type="Proteomes" id="UP001558713">
    <property type="component" value="Unassembled WGS sequence"/>
</dbReference>
<comment type="caution">
    <text evidence="8">The sequence shown here is derived from an EMBL/GenBank/DDBJ whole genome shotgun (WGS) entry which is preliminary data.</text>
</comment>
<evidence type="ECO:0000256" key="1">
    <source>
        <dbReference type="ARBA" id="ARBA00023015"/>
    </source>
</evidence>
<dbReference type="EMBL" id="JBANAX010000912">
    <property type="protein sequence ID" value="KAL1188864.1"/>
    <property type="molecule type" value="Genomic_DNA"/>
</dbReference>
<keyword evidence="3" id="KW-0804">Transcription</keyword>
<keyword evidence="9" id="KW-1185">Reference proteome</keyword>
<protein>
    <submittedName>
        <fullName evidence="8">NAC domain-containing protein 6</fullName>
    </submittedName>
</protein>
<dbReference type="Gene3D" id="2.170.150.80">
    <property type="entry name" value="NAC domain"/>
    <property type="match status" value="1"/>
</dbReference>
<evidence type="ECO:0000256" key="6">
    <source>
        <dbReference type="SAM" id="MobiDB-lite"/>
    </source>
</evidence>
<feature type="coiled-coil region" evidence="5">
    <location>
        <begin position="275"/>
        <end position="317"/>
    </location>
</feature>
<evidence type="ECO:0000256" key="5">
    <source>
        <dbReference type="SAM" id="Coils"/>
    </source>
</evidence>
<dbReference type="Pfam" id="PF02365">
    <property type="entry name" value="NAM"/>
    <property type="match status" value="1"/>
</dbReference>
<evidence type="ECO:0000256" key="3">
    <source>
        <dbReference type="ARBA" id="ARBA00023163"/>
    </source>
</evidence>
<name>A0ABD0ZCG0_CARAN</name>
<dbReference type="PANTHER" id="PTHR31719">
    <property type="entry name" value="NAC TRANSCRIPTION FACTOR 56"/>
    <property type="match status" value="1"/>
</dbReference>
<dbReference type="InterPro" id="IPR003441">
    <property type="entry name" value="NAC-dom"/>
</dbReference>
<accession>A0ABD0ZCG0</accession>
<evidence type="ECO:0000313" key="8">
    <source>
        <dbReference type="EMBL" id="KAL1188864.1"/>
    </source>
</evidence>
<dbReference type="PROSITE" id="PS51005">
    <property type="entry name" value="NAC"/>
    <property type="match status" value="1"/>
</dbReference>
<dbReference type="PANTHER" id="PTHR31719:SF94">
    <property type="entry name" value="PROTEIN ATAF2"/>
    <property type="match status" value="1"/>
</dbReference>
<feature type="region of interest" description="Disordered" evidence="6">
    <location>
        <begin position="70"/>
        <end position="89"/>
    </location>
</feature>
<keyword evidence="4" id="KW-0539">Nucleus</keyword>